<gene>
    <name evidence="2" type="ORF">GALMADRAFT_148556</name>
</gene>
<organism evidence="2 3">
    <name type="scientific">Galerina marginata (strain CBS 339.88)</name>
    <dbReference type="NCBI Taxonomy" id="685588"/>
    <lineage>
        <taxon>Eukaryota</taxon>
        <taxon>Fungi</taxon>
        <taxon>Dikarya</taxon>
        <taxon>Basidiomycota</taxon>
        <taxon>Agaricomycotina</taxon>
        <taxon>Agaricomycetes</taxon>
        <taxon>Agaricomycetidae</taxon>
        <taxon>Agaricales</taxon>
        <taxon>Agaricineae</taxon>
        <taxon>Strophariaceae</taxon>
        <taxon>Galerina</taxon>
    </lineage>
</organism>
<accession>A0A067SFR7</accession>
<protein>
    <submittedName>
        <fullName evidence="2">Uncharacterized protein</fullName>
    </submittedName>
</protein>
<feature type="region of interest" description="Disordered" evidence="1">
    <location>
        <begin position="1"/>
        <end position="71"/>
    </location>
</feature>
<reference evidence="3" key="1">
    <citation type="journal article" date="2014" name="Proc. Natl. Acad. Sci. U.S.A.">
        <title>Extensive sampling of basidiomycete genomes demonstrates inadequacy of the white-rot/brown-rot paradigm for wood decay fungi.</title>
        <authorList>
            <person name="Riley R."/>
            <person name="Salamov A.A."/>
            <person name="Brown D.W."/>
            <person name="Nagy L.G."/>
            <person name="Floudas D."/>
            <person name="Held B.W."/>
            <person name="Levasseur A."/>
            <person name="Lombard V."/>
            <person name="Morin E."/>
            <person name="Otillar R."/>
            <person name="Lindquist E.A."/>
            <person name="Sun H."/>
            <person name="LaButti K.M."/>
            <person name="Schmutz J."/>
            <person name="Jabbour D."/>
            <person name="Luo H."/>
            <person name="Baker S.E."/>
            <person name="Pisabarro A.G."/>
            <person name="Walton J.D."/>
            <person name="Blanchette R.A."/>
            <person name="Henrissat B."/>
            <person name="Martin F."/>
            <person name="Cullen D."/>
            <person name="Hibbett D.S."/>
            <person name="Grigoriev I.V."/>
        </authorList>
    </citation>
    <scope>NUCLEOTIDE SEQUENCE [LARGE SCALE GENOMIC DNA]</scope>
    <source>
        <strain evidence="3">CBS 339.88</strain>
    </source>
</reference>
<name>A0A067SFR7_GALM3</name>
<dbReference type="EMBL" id="KL142439">
    <property type="protein sequence ID" value="KDR65598.1"/>
    <property type="molecule type" value="Genomic_DNA"/>
</dbReference>
<evidence type="ECO:0000313" key="3">
    <source>
        <dbReference type="Proteomes" id="UP000027222"/>
    </source>
</evidence>
<proteinExistence type="predicted"/>
<dbReference type="Proteomes" id="UP000027222">
    <property type="component" value="Unassembled WGS sequence"/>
</dbReference>
<keyword evidence="3" id="KW-1185">Reference proteome</keyword>
<feature type="compositionally biased region" description="Low complexity" evidence="1">
    <location>
        <begin position="31"/>
        <end position="45"/>
    </location>
</feature>
<evidence type="ECO:0000313" key="2">
    <source>
        <dbReference type="EMBL" id="KDR65598.1"/>
    </source>
</evidence>
<feature type="compositionally biased region" description="Basic and acidic residues" evidence="1">
    <location>
        <begin position="1"/>
        <end position="10"/>
    </location>
</feature>
<evidence type="ECO:0000256" key="1">
    <source>
        <dbReference type="SAM" id="MobiDB-lite"/>
    </source>
</evidence>
<dbReference type="HOGENOM" id="CLU_2171275_0_0_1"/>
<sequence>MAEVTLERETYLTSHPPSPHRCQFQAPPSSPALATPSPAGLPLSLNATATSRARPRFAPRGQSRFPSPLMPSRHLASQAAWSNIFTLAPTPQGFPCHLGHPYRQRWDLAT</sequence>
<dbReference type="AlphaFoldDB" id="A0A067SFR7"/>